<sequence length="124" mass="13905">MKTILLIEDNNDIRENTCELLELEGYKVILALNGKTGLILATEHLPDLILCDIMMPEANGYEVFNSLQANEATRSIPFIFLTASAEKKDVEAGLEMGASGYIRKPFEPEELFDAIRRSLKEQIS</sequence>
<evidence type="ECO:0000313" key="4">
    <source>
        <dbReference type="EMBL" id="MCQ6958761.1"/>
    </source>
</evidence>
<proteinExistence type="predicted"/>
<evidence type="ECO:0000313" key="5">
    <source>
        <dbReference type="Proteomes" id="UP001204376"/>
    </source>
</evidence>
<reference evidence="4 5" key="1">
    <citation type="submission" date="2022-07" db="EMBL/GenBank/DDBJ databases">
        <title>Mucilaginibacter sp. JC4.</title>
        <authorList>
            <person name="Le V."/>
            <person name="Ko S.-R."/>
            <person name="Ahn C.-Y."/>
            <person name="Oh H.-M."/>
        </authorList>
    </citation>
    <scope>NUCLEOTIDE SEQUENCE [LARGE SCALE GENOMIC DNA]</scope>
    <source>
        <strain evidence="4 5">JC4</strain>
    </source>
</reference>
<dbReference type="PANTHER" id="PTHR44591">
    <property type="entry name" value="STRESS RESPONSE REGULATOR PROTEIN 1"/>
    <property type="match status" value="1"/>
</dbReference>
<dbReference type="PROSITE" id="PS50110">
    <property type="entry name" value="RESPONSE_REGULATORY"/>
    <property type="match status" value="1"/>
</dbReference>
<gene>
    <name evidence="4" type="ORF">NPE20_12365</name>
</gene>
<accession>A0ABT1T3B6</accession>
<keyword evidence="1 2" id="KW-0597">Phosphoprotein</keyword>
<dbReference type="SUPFAM" id="SSF52172">
    <property type="entry name" value="CheY-like"/>
    <property type="match status" value="1"/>
</dbReference>
<evidence type="ECO:0000256" key="1">
    <source>
        <dbReference type="ARBA" id="ARBA00022553"/>
    </source>
</evidence>
<dbReference type="InterPro" id="IPR001789">
    <property type="entry name" value="Sig_transdc_resp-reg_receiver"/>
</dbReference>
<dbReference type="EMBL" id="JANHOH010000002">
    <property type="protein sequence ID" value="MCQ6958761.1"/>
    <property type="molecule type" value="Genomic_DNA"/>
</dbReference>
<dbReference type="SMART" id="SM00448">
    <property type="entry name" value="REC"/>
    <property type="match status" value="1"/>
</dbReference>
<evidence type="ECO:0000259" key="3">
    <source>
        <dbReference type="PROSITE" id="PS50110"/>
    </source>
</evidence>
<dbReference type="InterPro" id="IPR050595">
    <property type="entry name" value="Bact_response_regulator"/>
</dbReference>
<dbReference type="Gene3D" id="3.40.50.2300">
    <property type="match status" value="1"/>
</dbReference>
<dbReference type="Proteomes" id="UP001204376">
    <property type="component" value="Unassembled WGS sequence"/>
</dbReference>
<name>A0ABT1T3B6_9SPHI</name>
<feature type="modified residue" description="4-aspartylphosphate" evidence="2">
    <location>
        <position position="52"/>
    </location>
</feature>
<dbReference type="PANTHER" id="PTHR44591:SF22">
    <property type="entry name" value="CHEY SUBFAMILY"/>
    <property type="match status" value="1"/>
</dbReference>
<dbReference type="Pfam" id="PF00072">
    <property type="entry name" value="Response_reg"/>
    <property type="match status" value="1"/>
</dbReference>
<comment type="caution">
    <text evidence="4">The sequence shown here is derived from an EMBL/GenBank/DDBJ whole genome shotgun (WGS) entry which is preliminary data.</text>
</comment>
<dbReference type="RefSeq" id="WP_256538958.1">
    <property type="nucleotide sequence ID" value="NZ_JANHOH010000002.1"/>
</dbReference>
<evidence type="ECO:0000256" key="2">
    <source>
        <dbReference type="PROSITE-ProRule" id="PRU00169"/>
    </source>
</evidence>
<dbReference type="InterPro" id="IPR011006">
    <property type="entry name" value="CheY-like_superfamily"/>
</dbReference>
<protein>
    <submittedName>
        <fullName evidence="4">Response regulator</fullName>
    </submittedName>
</protein>
<feature type="domain" description="Response regulatory" evidence="3">
    <location>
        <begin position="3"/>
        <end position="119"/>
    </location>
</feature>
<organism evidence="4 5">
    <name type="scientific">Mucilaginibacter aquariorum</name>
    <dbReference type="NCBI Taxonomy" id="2967225"/>
    <lineage>
        <taxon>Bacteria</taxon>
        <taxon>Pseudomonadati</taxon>
        <taxon>Bacteroidota</taxon>
        <taxon>Sphingobacteriia</taxon>
        <taxon>Sphingobacteriales</taxon>
        <taxon>Sphingobacteriaceae</taxon>
        <taxon>Mucilaginibacter</taxon>
    </lineage>
</organism>
<keyword evidence="5" id="KW-1185">Reference proteome</keyword>